<evidence type="ECO:0000313" key="3">
    <source>
        <dbReference type="Proteomes" id="UP001490365"/>
    </source>
</evidence>
<accession>A0ABV1TCJ4</accession>
<dbReference type="EMBL" id="JBEOZM010000003">
    <property type="protein sequence ID" value="MER6267781.1"/>
    <property type="molecule type" value="Genomic_DNA"/>
</dbReference>
<sequence length="279" mass="29062">MIEEDWREFSSAFAESVRPEDPRGRTGKRMLVVSVSTLLAVALGALVYGALGGPAFALPSEVEPIAPSPDATPYQAGGQSAGQTWKAIAGPDCAASSDGSTGFAAYGYSTGTDADGTTAWTQSDSGGYTGEACAGGYLSMPVSGKADGYSASRYALWKYDFSSHFTVASCRVSSYVPTNSSRTRVGGSPAYFYYYDDDYTAGTAVSAGAGADKEPKALGGFLVDQTGRNRQGRWYTSPVFTVRTGRVTVRLVDAGAERADAAEGVHVAAAQLRLTCTST</sequence>
<evidence type="ECO:0008006" key="4">
    <source>
        <dbReference type="Google" id="ProtNLM"/>
    </source>
</evidence>
<dbReference type="Proteomes" id="UP001490365">
    <property type="component" value="Unassembled WGS sequence"/>
</dbReference>
<keyword evidence="3" id="KW-1185">Reference proteome</keyword>
<evidence type="ECO:0000313" key="2">
    <source>
        <dbReference type="EMBL" id="MER6267781.1"/>
    </source>
</evidence>
<organism evidence="2 3">
    <name type="scientific">Streptomyces sp. 900105755</name>
    <dbReference type="NCBI Taxonomy" id="3154389"/>
    <lineage>
        <taxon>Bacteria</taxon>
        <taxon>Bacillati</taxon>
        <taxon>Actinomycetota</taxon>
        <taxon>Actinomycetes</taxon>
        <taxon>Kitasatosporales</taxon>
        <taxon>Streptomycetaceae</taxon>
        <taxon>Streptomyces</taxon>
    </lineage>
</organism>
<comment type="caution">
    <text evidence="2">The sequence shown here is derived from an EMBL/GenBank/DDBJ whole genome shotgun (WGS) entry which is preliminary data.</text>
</comment>
<evidence type="ECO:0000256" key="1">
    <source>
        <dbReference type="SAM" id="Phobius"/>
    </source>
</evidence>
<gene>
    <name evidence="2" type="ORF">ABT211_10835</name>
</gene>
<keyword evidence="1" id="KW-0812">Transmembrane</keyword>
<dbReference type="RefSeq" id="WP_351956404.1">
    <property type="nucleotide sequence ID" value="NZ_JBEOZM010000003.1"/>
</dbReference>
<reference evidence="2 3" key="1">
    <citation type="submission" date="2024-06" db="EMBL/GenBank/DDBJ databases">
        <title>The Natural Products Discovery Center: Release of the First 8490 Sequenced Strains for Exploring Actinobacteria Biosynthetic Diversity.</title>
        <authorList>
            <person name="Kalkreuter E."/>
            <person name="Kautsar S.A."/>
            <person name="Yang D."/>
            <person name="Bader C.D."/>
            <person name="Teijaro C.N."/>
            <person name="Fluegel L."/>
            <person name="Davis C.M."/>
            <person name="Simpson J.R."/>
            <person name="Lauterbach L."/>
            <person name="Steele A.D."/>
            <person name="Gui C."/>
            <person name="Meng S."/>
            <person name="Li G."/>
            <person name="Viehrig K."/>
            <person name="Ye F."/>
            <person name="Su P."/>
            <person name="Kiefer A.F."/>
            <person name="Nichols A."/>
            <person name="Cepeda A.J."/>
            <person name="Yan W."/>
            <person name="Fan B."/>
            <person name="Jiang Y."/>
            <person name="Adhikari A."/>
            <person name="Zheng C.-J."/>
            <person name="Schuster L."/>
            <person name="Cowan T.M."/>
            <person name="Smanski M.J."/>
            <person name="Chevrette M.G."/>
            <person name="De Carvalho L.P.S."/>
            <person name="Shen B."/>
        </authorList>
    </citation>
    <scope>NUCLEOTIDE SEQUENCE [LARGE SCALE GENOMIC DNA]</scope>
    <source>
        <strain evidence="2 3">NPDC001694</strain>
    </source>
</reference>
<name>A0ABV1TCJ4_9ACTN</name>
<feature type="transmembrane region" description="Helical" evidence="1">
    <location>
        <begin position="30"/>
        <end position="51"/>
    </location>
</feature>
<protein>
    <recommendedName>
        <fullName evidence="4">Adhesin</fullName>
    </recommendedName>
</protein>
<proteinExistence type="predicted"/>
<keyword evidence="1" id="KW-1133">Transmembrane helix</keyword>
<keyword evidence="1" id="KW-0472">Membrane</keyword>